<dbReference type="AlphaFoldDB" id="A0A1Y3BES8"/>
<evidence type="ECO:0000313" key="1">
    <source>
        <dbReference type="EMBL" id="OTF78116.1"/>
    </source>
</evidence>
<reference evidence="1 2" key="1">
    <citation type="submission" date="2017-03" db="EMBL/GenBank/DDBJ databases">
        <title>Genome Survey of Euroglyphus maynei.</title>
        <authorList>
            <person name="Arlian L.G."/>
            <person name="Morgan M.S."/>
            <person name="Rider S.D."/>
        </authorList>
    </citation>
    <scope>NUCLEOTIDE SEQUENCE [LARGE SCALE GENOMIC DNA]</scope>
    <source>
        <strain evidence="1">Arlian Lab</strain>
        <tissue evidence="1">Whole body</tissue>
    </source>
</reference>
<dbReference type="Proteomes" id="UP000194236">
    <property type="component" value="Unassembled WGS sequence"/>
</dbReference>
<sequence length="316" mass="38072">MCKKIYSSIINLYINVFAIDVGEQFVRLMTRKMLNYRFCLLENFEQETEKLHLFNEEDDLDLEWKQWFAFDNQMCPKLRIYCSDRFDDELSLEMRMELKEMLANLNDSNKETLIERMGNFIIMIKTLQELWYVVESIHETIMKNGCQDYYVWLCEKFINSIAIFHESLTGKDLFSFQHLFSTKCRIIFFDFINEGIYQEFDDNIRMNNVELITKLCHSDSLPTNLMFICFKYLLKLRKKIHLECFIRMFQWYGFESFEELLVEQISPSEYIRSIFDDVDHLIMNESGLSLEMITSLKRIYELKKKLNISNLTPSIV</sequence>
<accession>A0A1Y3BES8</accession>
<dbReference type="Gene3D" id="1.25.40.180">
    <property type="match status" value="1"/>
</dbReference>
<protein>
    <submittedName>
        <fullName evidence="1">Uncharacterized protein</fullName>
    </submittedName>
</protein>
<keyword evidence="2" id="KW-1185">Reference proteome</keyword>
<comment type="caution">
    <text evidence="1">The sequence shown here is derived from an EMBL/GenBank/DDBJ whole genome shotgun (WGS) entry which is preliminary data.</text>
</comment>
<name>A0A1Y3BES8_EURMA</name>
<evidence type="ECO:0000313" key="2">
    <source>
        <dbReference type="Proteomes" id="UP000194236"/>
    </source>
</evidence>
<proteinExistence type="predicted"/>
<dbReference type="OrthoDB" id="10407634at2759"/>
<dbReference type="EMBL" id="MUJZ01029430">
    <property type="protein sequence ID" value="OTF78116.1"/>
    <property type="molecule type" value="Genomic_DNA"/>
</dbReference>
<gene>
    <name evidence="1" type="ORF">BLA29_000422</name>
</gene>
<organism evidence="1 2">
    <name type="scientific">Euroglyphus maynei</name>
    <name type="common">Mayne's house dust mite</name>
    <dbReference type="NCBI Taxonomy" id="6958"/>
    <lineage>
        <taxon>Eukaryota</taxon>
        <taxon>Metazoa</taxon>
        <taxon>Ecdysozoa</taxon>
        <taxon>Arthropoda</taxon>
        <taxon>Chelicerata</taxon>
        <taxon>Arachnida</taxon>
        <taxon>Acari</taxon>
        <taxon>Acariformes</taxon>
        <taxon>Sarcoptiformes</taxon>
        <taxon>Astigmata</taxon>
        <taxon>Psoroptidia</taxon>
        <taxon>Analgoidea</taxon>
        <taxon>Pyroglyphidae</taxon>
        <taxon>Pyroglyphinae</taxon>
        <taxon>Euroglyphus</taxon>
    </lineage>
</organism>